<name>A0A2H3C7R0_ARMGA</name>
<sequence>MRAILGVCSSDKVRVGRGRRVRVEAYYLSATRESGIATADLDELAGVQVSLEAVEQASEGYGMGREVWLVWLVDGSGQHGRLWCGRYFGGREAIESWTMLVGDIRVAGDGCLLDGEVSRCGRLAYDRLEVLERARKCLTELQKTA</sequence>
<evidence type="ECO:0000313" key="3">
    <source>
        <dbReference type="Proteomes" id="UP000217790"/>
    </source>
</evidence>
<reference evidence="2" key="2">
    <citation type="journal article" date="2017" name="Nat. Ecol. Evol.">
        <title>Lineage-specific genetic innovations streamline the genomes of Armillaria species to pathogenesis.</title>
        <authorList>
            <consortium name="DOE Joint Genome Institute"/>
            <person name="Sipos G."/>
            <person name="Prasanna A.N."/>
            <person name="Walter M.C."/>
            <person name="O'Connor E."/>
            <person name="Balint B."/>
            <person name="Krizsan K."/>
            <person name="Kiss B."/>
            <person name="Hess J."/>
            <person name="Varga T."/>
            <person name="Slot J."/>
            <person name="Riley R."/>
            <person name="Boka B."/>
            <person name="Rigling D."/>
            <person name="Barry K."/>
            <person name="Lee J."/>
            <person name="Mihaltcheva S."/>
            <person name="LaButti K."/>
            <person name="Lipzen A."/>
            <person name="Waldron R."/>
            <person name="Moloney N.M."/>
            <person name="Sperisen C."/>
            <person name="Kredics L."/>
            <person name="Vagvolgyi C."/>
            <person name="Patrignani A."/>
            <person name="Fitzpatrick D."/>
            <person name="Nagy I."/>
            <person name="Doyle S."/>
            <person name="Anderson J."/>
            <person name="Grigoriev I.V."/>
            <person name="Guldener U."/>
            <person name="Munsterkotter M."/>
            <person name="Nagy L.G."/>
        </authorList>
    </citation>
    <scope>NUCLEOTIDE SEQUENCE [LARGE SCALE GENOMIC DNA]</scope>
    <source>
        <strain evidence="2">Ar21-2</strain>
    </source>
</reference>
<proteinExistence type="predicted"/>
<protein>
    <submittedName>
        <fullName evidence="2">Uncharacterized protein</fullName>
    </submittedName>
</protein>
<evidence type="ECO:0000313" key="2">
    <source>
        <dbReference type="EMBL" id="PBK79089.1"/>
    </source>
</evidence>
<dbReference type="EMBL" id="KZ293824">
    <property type="protein sequence ID" value="PBK79089.1"/>
    <property type="molecule type" value="Genomic_DNA"/>
</dbReference>
<dbReference type="InParanoid" id="A0A2H3C7R0"/>
<dbReference type="EMBL" id="KZ293835">
    <property type="protein sequence ID" value="PBK79067.1"/>
    <property type="molecule type" value="Genomic_DNA"/>
</dbReference>
<gene>
    <name evidence="2" type="ORF">ARMGADRAFT_217119</name>
    <name evidence="1" type="ORF">ARMGADRAFT_219740</name>
</gene>
<evidence type="ECO:0000313" key="1">
    <source>
        <dbReference type="EMBL" id="PBK79067.1"/>
    </source>
</evidence>
<accession>A0A2H3C7R0</accession>
<dbReference type="AlphaFoldDB" id="A0A2H3C7R0"/>
<keyword evidence="3" id="KW-1185">Reference proteome</keyword>
<organism evidence="2 3">
    <name type="scientific">Armillaria gallica</name>
    <name type="common">Bulbous honey fungus</name>
    <name type="synonym">Armillaria bulbosa</name>
    <dbReference type="NCBI Taxonomy" id="47427"/>
    <lineage>
        <taxon>Eukaryota</taxon>
        <taxon>Fungi</taxon>
        <taxon>Dikarya</taxon>
        <taxon>Basidiomycota</taxon>
        <taxon>Agaricomycotina</taxon>
        <taxon>Agaricomycetes</taxon>
        <taxon>Agaricomycetidae</taxon>
        <taxon>Agaricales</taxon>
        <taxon>Marasmiineae</taxon>
        <taxon>Physalacriaceae</taxon>
        <taxon>Armillaria</taxon>
    </lineage>
</organism>
<dbReference type="Proteomes" id="UP000217790">
    <property type="component" value="Unassembled WGS sequence"/>
</dbReference>
<reference evidence="3" key="1">
    <citation type="journal article" date="2017" name="Nat. Ecol. Evol.">
        <title>Genome expansion and lineage-specific genetic innovations in the forest pathogenic fungi Armillaria.</title>
        <authorList>
            <person name="Sipos G."/>
            <person name="Prasanna A.N."/>
            <person name="Walter M.C."/>
            <person name="O'Connor E."/>
            <person name="Balint B."/>
            <person name="Krizsan K."/>
            <person name="Kiss B."/>
            <person name="Hess J."/>
            <person name="Varga T."/>
            <person name="Slot J."/>
            <person name="Riley R."/>
            <person name="Boka B."/>
            <person name="Rigling D."/>
            <person name="Barry K."/>
            <person name="Lee J."/>
            <person name="Mihaltcheva S."/>
            <person name="LaButti K."/>
            <person name="Lipzen A."/>
            <person name="Waldron R."/>
            <person name="Moloney N.M."/>
            <person name="Sperisen C."/>
            <person name="Kredics L."/>
            <person name="Vagvoelgyi C."/>
            <person name="Patrignani A."/>
            <person name="Fitzpatrick D."/>
            <person name="Nagy I."/>
            <person name="Doyle S."/>
            <person name="Anderson J.B."/>
            <person name="Grigoriev I.V."/>
            <person name="Gueldener U."/>
            <person name="Muensterkoetter M."/>
            <person name="Nagy L.G."/>
        </authorList>
    </citation>
    <scope>NUCLEOTIDE SEQUENCE [LARGE SCALE GENOMIC DNA]</scope>
    <source>
        <strain evidence="3">Ar21-2</strain>
    </source>
</reference>